<dbReference type="PANTHER" id="PTHR23417:SF14">
    <property type="entry name" value="PENTACOTRIPEPTIDE-REPEAT REGION OF PRORP DOMAIN-CONTAINING PROTEIN"/>
    <property type="match status" value="1"/>
</dbReference>
<keyword evidence="4 7" id="KW-0808">Transferase</keyword>
<dbReference type="Gene3D" id="3.40.50.150">
    <property type="entry name" value="Vaccinia Virus protein VP39"/>
    <property type="match status" value="1"/>
</dbReference>
<keyword evidence="9" id="KW-1185">Reference proteome</keyword>
<comment type="caution">
    <text evidence="7">Lacks conserved residue(s) required for the propagation of feature annotation.</text>
</comment>
<evidence type="ECO:0000256" key="1">
    <source>
        <dbReference type="ARBA" id="ARBA00000142"/>
    </source>
</evidence>
<evidence type="ECO:0000313" key="9">
    <source>
        <dbReference type="Proteomes" id="UP000664144"/>
    </source>
</evidence>
<comment type="catalytic activity">
    <reaction evidence="1 7">
        <text>guanosine(46) in tRNA + S-adenosyl-L-methionine = N(7)-methylguanosine(46) in tRNA + S-adenosyl-L-homocysteine</text>
        <dbReference type="Rhea" id="RHEA:42708"/>
        <dbReference type="Rhea" id="RHEA-COMP:10188"/>
        <dbReference type="Rhea" id="RHEA-COMP:10189"/>
        <dbReference type="ChEBI" id="CHEBI:57856"/>
        <dbReference type="ChEBI" id="CHEBI:59789"/>
        <dbReference type="ChEBI" id="CHEBI:74269"/>
        <dbReference type="ChEBI" id="CHEBI:74480"/>
        <dbReference type="EC" id="2.1.1.33"/>
    </reaction>
</comment>
<dbReference type="EMBL" id="JAFLQZ010000006">
    <property type="protein sequence ID" value="MBO0358496.1"/>
    <property type="molecule type" value="Genomic_DNA"/>
</dbReference>
<protein>
    <recommendedName>
        <fullName evidence="7">tRNA (guanine-N(7)-)-methyltransferase</fullName>
        <ecNumber evidence="7">2.1.1.33</ecNumber>
    </recommendedName>
    <alternativeName>
        <fullName evidence="7">tRNA (guanine(46)-N(7))-methyltransferase</fullName>
    </alternativeName>
    <alternativeName>
        <fullName evidence="7">tRNA(m7G46)-methyltransferase</fullName>
    </alternativeName>
</protein>
<dbReference type="SUPFAM" id="SSF53335">
    <property type="entry name" value="S-adenosyl-L-methionine-dependent methyltransferases"/>
    <property type="match status" value="1"/>
</dbReference>
<comment type="function">
    <text evidence="2 7">Catalyzes the formation of N(7)-methylguanine at position 46 (m7G46) in tRNA.</text>
</comment>
<keyword evidence="6 7" id="KW-0819">tRNA processing</keyword>
<comment type="caution">
    <text evidence="8">The sequence shown here is derived from an EMBL/GenBank/DDBJ whole genome shotgun (WGS) entry which is preliminary data.</text>
</comment>
<feature type="binding site" evidence="7">
    <location>
        <position position="72"/>
    </location>
    <ligand>
        <name>S-adenosyl-L-methionine</name>
        <dbReference type="ChEBI" id="CHEBI:59789"/>
    </ligand>
</feature>
<evidence type="ECO:0000256" key="4">
    <source>
        <dbReference type="ARBA" id="ARBA00022679"/>
    </source>
</evidence>
<dbReference type="EC" id="2.1.1.33" evidence="7"/>
<feature type="binding site" evidence="7">
    <location>
        <position position="47"/>
    </location>
    <ligand>
        <name>S-adenosyl-L-methionine</name>
        <dbReference type="ChEBI" id="CHEBI:59789"/>
    </ligand>
</feature>
<dbReference type="HAMAP" id="MF_01057">
    <property type="entry name" value="tRNA_methyltr_TrmB"/>
    <property type="match status" value="1"/>
</dbReference>
<feature type="binding site" evidence="7">
    <location>
        <begin position="199"/>
        <end position="202"/>
    </location>
    <ligand>
        <name>substrate</name>
    </ligand>
</feature>
<proteinExistence type="inferred from homology"/>
<evidence type="ECO:0000313" key="8">
    <source>
        <dbReference type="EMBL" id="MBO0358496.1"/>
    </source>
</evidence>
<dbReference type="GO" id="GO:0043527">
    <property type="term" value="C:tRNA methyltransferase complex"/>
    <property type="evidence" value="ECO:0007669"/>
    <property type="project" value="TreeGrafter"/>
</dbReference>
<dbReference type="PANTHER" id="PTHR23417">
    <property type="entry name" value="3-DEOXY-D-MANNO-OCTULOSONIC-ACID TRANSFERASE/TRNA GUANINE-N 7 - -METHYLTRANSFERASE"/>
    <property type="match status" value="1"/>
</dbReference>
<dbReference type="NCBIfam" id="NF001080">
    <property type="entry name" value="PRK00121.2-2"/>
    <property type="match status" value="1"/>
</dbReference>
<dbReference type="PROSITE" id="PS51625">
    <property type="entry name" value="SAM_MT_TRMB"/>
    <property type="match status" value="1"/>
</dbReference>
<dbReference type="AlphaFoldDB" id="A0A939JAV2"/>
<dbReference type="InterPro" id="IPR029063">
    <property type="entry name" value="SAM-dependent_MTases_sf"/>
</dbReference>
<feature type="binding site" evidence="7">
    <location>
        <position position="121"/>
    </location>
    <ligand>
        <name>S-adenosyl-L-methionine</name>
        <dbReference type="ChEBI" id="CHEBI:59789"/>
    </ligand>
</feature>
<dbReference type="InterPro" id="IPR003358">
    <property type="entry name" value="tRNA_(Gua-N-7)_MeTrfase_Trmb"/>
</dbReference>
<dbReference type="Proteomes" id="UP000664144">
    <property type="component" value="Unassembled WGS sequence"/>
</dbReference>
<dbReference type="RefSeq" id="WP_206984431.1">
    <property type="nucleotide sequence ID" value="NZ_JAFLQZ010000006.1"/>
</dbReference>
<comment type="pathway">
    <text evidence="7">tRNA modification; N(7)-methylguanine-tRNA biosynthesis.</text>
</comment>
<accession>A0A939JAV2</accession>
<feature type="binding site" evidence="7">
    <location>
        <position position="157"/>
    </location>
    <ligand>
        <name>substrate</name>
    </ligand>
</feature>
<sequence length="220" mass="25131">MSRIKLKRFAENAERADIVEPGKATYEQLGGRWRPDFFANNHGITLEVGCGKGEYTVGLAARYPERNFLGLDIKGDRIWRGSTRAEALGLRNVGFIRTRALDLPKHFAPGELSEIWITFPDPRPRDRDIKRRLTAPRYLDLYQQLLQPGGLVHLKTDNEGLFDYTLETLQQRPGVTILAFTKDLYATPELLPHAEDIETNFESKYRALGVPIKYVQFQLG</sequence>
<name>A0A939JAV2_9BACT</name>
<keyword evidence="5 7" id="KW-0949">S-adenosyl-L-methionine</keyword>
<comment type="similarity">
    <text evidence="7">Belongs to the class I-like SAM-binding methyltransferase superfamily. TrmB family.</text>
</comment>
<gene>
    <name evidence="7 8" type="primary">trmB</name>
    <name evidence="8" type="ORF">J0X19_11115</name>
</gene>
<dbReference type="Pfam" id="PF02390">
    <property type="entry name" value="Methyltransf_4"/>
    <property type="match status" value="1"/>
</dbReference>
<evidence type="ECO:0000256" key="3">
    <source>
        <dbReference type="ARBA" id="ARBA00022603"/>
    </source>
</evidence>
<evidence type="ECO:0000256" key="5">
    <source>
        <dbReference type="ARBA" id="ARBA00022691"/>
    </source>
</evidence>
<dbReference type="InterPro" id="IPR055361">
    <property type="entry name" value="tRNA_methyltr_TrmB_bact"/>
</dbReference>
<organism evidence="8 9">
    <name type="scientific">Hymenobacter telluris</name>
    <dbReference type="NCBI Taxonomy" id="2816474"/>
    <lineage>
        <taxon>Bacteria</taxon>
        <taxon>Pseudomonadati</taxon>
        <taxon>Bacteroidota</taxon>
        <taxon>Cytophagia</taxon>
        <taxon>Cytophagales</taxon>
        <taxon>Hymenobacteraceae</taxon>
        <taxon>Hymenobacter</taxon>
    </lineage>
</organism>
<evidence type="ECO:0000256" key="6">
    <source>
        <dbReference type="ARBA" id="ARBA00022694"/>
    </source>
</evidence>
<evidence type="ECO:0000256" key="7">
    <source>
        <dbReference type="HAMAP-Rule" id="MF_01057"/>
    </source>
</evidence>
<keyword evidence="3 7" id="KW-0489">Methyltransferase</keyword>
<dbReference type="GO" id="GO:0008176">
    <property type="term" value="F:tRNA (guanine(46)-N7)-methyltransferase activity"/>
    <property type="evidence" value="ECO:0007669"/>
    <property type="project" value="UniProtKB-UniRule"/>
</dbReference>
<reference evidence="8" key="1">
    <citation type="submission" date="2021-03" db="EMBL/GenBank/DDBJ databases">
        <authorList>
            <person name="Kim M.K."/>
        </authorList>
    </citation>
    <scope>NUCLEOTIDE SEQUENCE</scope>
    <source>
        <strain evidence="8">BT186</strain>
    </source>
</reference>
<evidence type="ECO:0000256" key="2">
    <source>
        <dbReference type="ARBA" id="ARBA00003015"/>
    </source>
</evidence>
<dbReference type="NCBIfam" id="TIGR00091">
    <property type="entry name" value="tRNA (guanosine(46)-N7)-methyltransferase TrmB"/>
    <property type="match status" value="1"/>
</dbReference>